<keyword evidence="4" id="KW-1185">Reference proteome</keyword>
<feature type="domain" description="F-box associated beta-propeller type 3" evidence="2">
    <location>
        <begin position="122"/>
        <end position="409"/>
    </location>
</feature>
<organism evidence="3 4">
    <name type="scientific">Arabis nemorensis</name>
    <dbReference type="NCBI Taxonomy" id="586526"/>
    <lineage>
        <taxon>Eukaryota</taxon>
        <taxon>Viridiplantae</taxon>
        <taxon>Streptophyta</taxon>
        <taxon>Embryophyta</taxon>
        <taxon>Tracheophyta</taxon>
        <taxon>Spermatophyta</taxon>
        <taxon>Magnoliopsida</taxon>
        <taxon>eudicotyledons</taxon>
        <taxon>Gunneridae</taxon>
        <taxon>Pentapetalae</taxon>
        <taxon>rosids</taxon>
        <taxon>malvids</taxon>
        <taxon>Brassicales</taxon>
        <taxon>Brassicaceae</taxon>
        <taxon>Arabideae</taxon>
        <taxon>Arabis</taxon>
    </lineage>
</organism>
<dbReference type="InterPro" id="IPR017451">
    <property type="entry name" value="F-box-assoc_interact_dom"/>
</dbReference>
<dbReference type="PANTHER" id="PTHR31111">
    <property type="entry name" value="BNAA05G37150D PROTEIN-RELATED"/>
    <property type="match status" value="1"/>
</dbReference>
<protein>
    <submittedName>
        <fullName evidence="3">Uncharacterized protein</fullName>
    </submittedName>
</protein>
<gene>
    <name evidence="3" type="ORF">ANE_LOCUS10606</name>
</gene>
<dbReference type="SUPFAM" id="SSF81383">
    <property type="entry name" value="F-box domain"/>
    <property type="match status" value="1"/>
</dbReference>
<dbReference type="InterPro" id="IPR001810">
    <property type="entry name" value="F-box_dom"/>
</dbReference>
<accession>A0A565BH25</accession>
<dbReference type="InterPro" id="IPR013187">
    <property type="entry name" value="F-box-assoc_dom_typ3"/>
</dbReference>
<dbReference type="InterPro" id="IPR011043">
    <property type="entry name" value="Gal_Oxase/kelch_b-propeller"/>
</dbReference>
<dbReference type="OrthoDB" id="687122at2759"/>
<dbReference type="EMBL" id="CABITT030000004">
    <property type="protein sequence ID" value="VVB00162.1"/>
    <property type="molecule type" value="Genomic_DNA"/>
</dbReference>
<dbReference type="Pfam" id="PF08268">
    <property type="entry name" value="FBA_3"/>
    <property type="match status" value="1"/>
</dbReference>
<dbReference type="PANTHER" id="PTHR31111:SF14">
    <property type="entry name" value="F-BOX ASSOCIATED DOMAIN-CONTAINING PROTEIN"/>
    <property type="match status" value="1"/>
</dbReference>
<dbReference type="Pfam" id="PF00646">
    <property type="entry name" value="F-box"/>
    <property type="match status" value="1"/>
</dbReference>
<name>A0A565BH25_9BRAS</name>
<dbReference type="Proteomes" id="UP000489600">
    <property type="component" value="Unassembled WGS sequence"/>
</dbReference>
<evidence type="ECO:0000313" key="3">
    <source>
        <dbReference type="EMBL" id="VVB00162.1"/>
    </source>
</evidence>
<reference evidence="3" key="1">
    <citation type="submission" date="2019-07" db="EMBL/GenBank/DDBJ databases">
        <authorList>
            <person name="Dittberner H."/>
        </authorList>
    </citation>
    <scope>NUCLEOTIDE SEQUENCE [LARGE SCALE GENOMIC DNA]</scope>
</reference>
<dbReference type="InterPro" id="IPR036047">
    <property type="entry name" value="F-box-like_dom_sf"/>
</dbReference>
<evidence type="ECO:0000259" key="2">
    <source>
        <dbReference type="Pfam" id="PF08268"/>
    </source>
</evidence>
<dbReference type="NCBIfam" id="TIGR01640">
    <property type="entry name" value="F_box_assoc_1"/>
    <property type="match status" value="1"/>
</dbReference>
<evidence type="ECO:0000259" key="1">
    <source>
        <dbReference type="Pfam" id="PF00646"/>
    </source>
</evidence>
<comment type="caution">
    <text evidence="3">The sequence shown here is derived from an EMBL/GenBank/DDBJ whole genome shotgun (WGS) entry which is preliminary data.</text>
</comment>
<proteinExistence type="predicted"/>
<dbReference type="AlphaFoldDB" id="A0A565BH25"/>
<evidence type="ECO:0000313" key="4">
    <source>
        <dbReference type="Proteomes" id="UP000489600"/>
    </source>
</evidence>
<sequence>MSGKTKIHREVRLSFHDRRSWLIRKHLNDSPEDRVLGAAKEELIRRKKRRIRPEIPLPMHLVNEEILTRLPAKSLMRFNCVSKLWSSHINSPYFTNRFLTQRRPPRIHMCLLDPSDRHKDVTLSLTPDTTSSSFVVNHDLTIPWRGSYFLQSLRGFMCYTYWKKPRIFNPPTRQLVTLPAPVKSSKITNGTVVTYYYGYDPVNDQYKVVWSTGFYFKHLQEMRSEHWVYVLKPGRRSWKKVAPTPPDYHPHYPTRVGVCIDGVIYYLAWTGIYSCAVVSFHIRSEEFKTIQAPHRDGDELHEGIFSASLIEYCGKVTIIDQTNLRNKGLLDLWVVEDAGNNHWSRSYIWSMKPCSISKLQHGKLFLIPRDCFFPFHILCYDLQSNDLQKIEIKGVPDDWSNKSNKEESDIHVMLIEMSESLFKVIDVDGSE</sequence>
<dbReference type="SUPFAM" id="SSF50965">
    <property type="entry name" value="Galactose oxidase, central domain"/>
    <property type="match status" value="1"/>
</dbReference>
<dbReference type="CDD" id="cd22157">
    <property type="entry name" value="F-box_AtFBW1-like"/>
    <property type="match status" value="1"/>
</dbReference>
<feature type="domain" description="F-box" evidence="1">
    <location>
        <begin position="64"/>
        <end position="95"/>
    </location>
</feature>